<sequence length="180" mass="19524">MLALVEVRSPPAFPPEADQAGQVTALIRFVIRPLPADLLDAVRRTRRDAADRPVEAATAAGGEPLRCCLRDAEPGEELLLFGYAPPVAAGPYREIGPVFAHALPCSGPESTGSYPAAWRGRGQVLRAYDRRGRIHDGRRHDGADPESVIAELLADPAVRQLHSRNVVHGCYMFAVDRAEE</sequence>
<dbReference type="Proteomes" id="UP000275865">
    <property type="component" value="Unassembled WGS sequence"/>
</dbReference>
<evidence type="ECO:0000313" key="1">
    <source>
        <dbReference type="EMBL" id="RKN30683.1"/>
    </source>
</evidence>
<organism evidence="1 2">
    <name type="scientific">Micromonospora musae</name>
    <dbReference type="NCBI Taxonomy" id="1894970"/>
    <lineage>
        <taxon>Bacteria</taxon>
        <taxon>Bacillati</taxon>
        <taxon>Actinomycetota</taxon>
        <taxon>Actinomycetes</taxon>
        <taxon>Micromonosporales</taxon>
        <taxon>Micromonosporaceae</taxon>
        <taxon>Micromonospora</taxon>
    </lineage>
</organism>
<dbReference type="Pfam" id="PF06718">
    <property type="entry name" value="DUF1203"/>
    <property type="match status" value="1"/>
</dbReference>
<evidence type="ECO:0000313" key="2">
    <source>
        <dbReference type="Proteomes" id="UP000275865"/>
    </source>
</evidence>
<gene>
    <name evidence="1" type="ORF">D7044_20070</name>
</gene>
<dbReference type="InterPro" id="IPR009593">
    <property type="entry name" value="DUF1203"/>
</dbReference>
<proteinExistence type="predicted"/>
<accession>A0A3A9Y1Z2</accession>
<comment type="caution">
    <text evidence="1">The sequence shown here is derived from an EMBL/GenBank/DDBJ whole genome shotgun (WGS) entry which is preliminary data.</text>
</comment>
<dbReference type="AlphaFoldDB" id="A0A3A9Y1Z2"/>
<dbReference type="EMBL" id="RAZT01000009">
    <property type="protein sequence ID" value="RKN30683.1"/>
    <property type="molecule type" value="Genomic_DNA"/>
</dbReference>
<reference evidence="1 2" key="1">
    <citation type="submission" date="2018-09" db="EMBL/GenBank/DDBJ databases">
        <title>Micromonospora sp. nov. MS1-9, isolated from a root of Musa sp.</title>
        <authorList>
            <person name="Kuncharoen N."/>
            <person name="Kudo T."/>
            <person name="Ohkuma M."/>
            <person name="Yuki M."/>
            <person name="Tanasupawat S."/>
        </authorList>
    </citation>
    <scope>NUCLEOTIDE SEQUENCE [LARGE SCALE GENOMIC DNA]</scope>
    <source>
        <strain evidence="1 2">MS1-9</strain>
    </source>
</reference>
<dbReference type="PIRSF" id="PIRSF034110">
    <property type="entry name" value="DUF1203"/>
    <property type="match status" value="1"/>
</dbReference>
<protein>
    <submittedName>
        <fullName evidence="1">DUF1203 domain-containing protein</fullName>
    </submittedName>
</protein>
<name>A0A3A9Y1Z2_9ACTN</name>